<evidence type="ECO:0000313" key="2">
    <source>
        <dbReference type="Proteomes" id="UP000663844"/>
    </source>
</evidence>
<dbReference type="EMBL" id="CAJOAZ010011033">
    <property type="protein sequence ID" value="CAF4230590.1"/>
    <property type="molecule type" value="Genomic_DNA"/>
</dbReference>
<proteinExistence type="predicted"/>
<organism evidence="1 2">
    <name type="scientific">Adineta steineri</name>
    <dbReference type="NCBI Taxonomy" id="433720"/>
    <lineage>
        <taxon>Eukaryota</taxon>
        <taxon>Metazoa</taxon>
        <taxon>Spiralia</taxon>
        <taxon>Gnathifera</taxon>
        <taxon>Rotifera</taxon>
        <taxon>Eurotatoria</taxon>
        <taxon>Bdelloidea</taxon>
        <taxon>Adinetida</taxon>
        <taxon>Adinetidae</taxon>
        <taxon>Adineta</taxon>
    </lineage>
</organism>
<feature type="non-terminal residue" evidence="1">
    <location>
        <position position="1"/>
    </location>
</feature>
<dbReference type="AlphaFoldDB" id="A0A820DDQ2"/>
<protein>
    <submittedName>
        <fullName evidence="1">Uncharacterized protein</fullName>
    </submittedName>
</protein>
<comment type="caution">
    <text evidence="1">The sequence shown here is derived from an EMBL/GenBank/DDBJ whole genome shotgun (WGS) entry which is preliminary data.</text>
</comment>
<name>A0A820DDQ2_9BILA</name>
<dbReference type="Proteomes" id="UP000663844">
    <property type="component" value="Unassembled WGS sequence"/>
</dbReference>
<gene>
    <name evidence="1" type="ORF">OXD698_LOCUS42374</name>
</gene>
<evidence type="ECO:0000313" key="1">
    <source>
        <dbReference type="EMBL" id="CAF4230590.1"/>
    </source>
</evidence>
<accession>A0A820DDQ2</accession>
<sequence>MATWLIYLSNVEQSDATVFP</sequence>
<reference evidence="1" key="1">
    <citation type="submission" date="2021-02" db="EMBL/GenBank/DDBJ databases">
        <authorList>
            <person name="Nowell W R."/>
        </authorList>
    </citation>
    <scope>NUCLEOTIDE SEQUENCE</scope>
</reference>